<keyword evidence="4 5" id="KW-0413">Isomerase</keyword>
<evidence type="ECO:0000313" key="8">
    <source>
        <dbReference type="Proteomes" id="UP001165060"/>
    </source>
</evidence>
<accession>A0ABQ6N264</accession>
<dbReference type="InterPro" id="IPR001179">
    <property type="entry name" value="PPIase_FKBP_dom"/>
</dbReference>
<evidence type="ECO:0000313" key="7">
    <source>
        <dbReference type="EMBL" id="GMI38676.1"/>
    </source>
</evidence>
<dbReference type="Gene3D" id="3.10.50.40">
    <property type="match status" value="1"/>
</dbReference>
<evidence type="ECO:0000256" key="5">
    <source>
        <dbReference type="PROSITE-ProRule" id="PRU00277"/>
    </source>
</evidence>
<dbReference type="Proteomes" id="UP001165060">
    <property type="component" value="Unassembled WGS sequence"/>
</dbReference>
<name>A0ABQ6N264_9STRA</name>
<dbReference type="PROSITE" id="PS50059">
    <property type="entry name" value="FKBP_PPIASE"/>
    <property type="match status" value="1"/>
</dbReference>
<dbReference type="EC" id="5.2.1.8" evidence="2 5"/>
<evidence type="ECO:0000259" key="6">
    <source>
        <dbReference type="PROSITE" id="PS50059"/>
    </source>
</evidence>
<dbReference type="InterPro" id="IPR050689">
    <property type="entry name" value="FKBP-type_PPIase"/>
</dbReference>
<evidence type="ECO:0000256" key="4">
    <source>
        <dbReference type="ARBA" id="ARBA00023235"/>
    </source>
</evidence>
<evidence type="ECO:0000256" key="1">
    <source>
        <dbReference type="ARBA" id="ARBA00000971"/>
    </source>
</evidence>
<sequence length="346" mass="37247">MAALAEATAPQFGVVWVHPRGNSMAEILTHVSEGTDKKDNRVFTEKPATQASVRQHIMANKMMKSVCGFSQWVGDTVECYYFPPPPAAGPGAIGREEGPRFKQNIVADALTLQFNTETLFVEPGAVQPHGLCLCVAGGVLETGAAPKSLTKQGLAKMCASIGQMGPIQGDREKMGVLRKHWKWYDPAKGDKIDAASGEVQRNGTNLSDMVGGEDGGAEESKGVTYPADMITTTPSGLQYVVVKEGMGARKPLEGQVVTCHYCGWLGAFEAGDKFDSSRDRGKEFQTQVGVGAVIQGWDECLLDMKRKEQRMVIIPPELGYGERGAGNGAIPPGATLYFHIELLKWA</sequence>
<reference evidence="7 8" key="1">
    <citation type="journal article" date="2023" name="Commun. Biol.">
        <title>Genome analysis of Parmales, the sister group of diatoms, reveals the evolutionary specialization of diatoms from phago-mixotrophs to photoautotrophs.</title>
        <authorList>
            <person name="Ban H."/>
            <person name="Sato S."/>
            <person name="Yoshikawa S."/>
            <person name="Yamada K."/>
            <person name="Nakamura Y."/>
            <person name="Ichinomiya M."/>
            <person name="Sato N."/>
            <person name="Blanc-Mathieu R."/>
            <person name="Endo H."/>
            <person name="Kuwata A."/>
            <person name="Ogata H."/>
        </authorList>
    </citation>
    <scope>NUCLEOTIDE SEQUENCE [LARGE SCALE GENOMIC DNA]</scope>
</reference>
<dbReference type="PANTHER" id="PTHR10516:SF443">
    <property type="entry name" value="FK506-BINDING PROTEIN 59-RELATED"/>
    <property type="match status" value="1"/>
</dbReference>
<feature type="domain" description="PPIase FKBP-type" evidence="6">
    <location>
        <begin position="254"/>
        <end position="346"/>
    </location>
</feature>
<dbReference type="Pfam" id="PF00254">
    <property type="entry name" value="FKBP_C"/>
    <property type="match status" value="1"/>
</dbReference>
<proteinExistence type="predicted"/>
<dbReference type="PANTHER" id="PTHR10516">
    <property type="entry name" value="PEPTIDYL-PROLYL CIS-TRANS ISOMERASE"/>
    <property type="match status" value="1"/>
</dbReference>
<evidence type="ECO:0000256" key="2">
    <source>
        <dbReference type="ARBA" id="ARBA00013194"/>
    </source>
</evidence>
<gene>
    <name evidence="7" type="ORF">TeGR_g526</name>
</gene>
<keyword evidence="8" id="KW-1185">Reference proteome</keyword>
<dbReference type="SUPFAM" id="SSF54534">
    <property type="entry name" value="FKBP-like"/>
    <property type="match status" value="1"/>
</dbReference>
<keyword evidence="3 5" id="KW-0697">Rotamase</keyword>
<organism evidence="7 8">
    <name type="scientific">Tetraparma gracilis</name>
    <dbReference type="NCBI Taxonomy" id="2962635"/>
    <lineage>
        <taxon>Eukaryota</taxon>
        <taxon>Sar</taxon>
        <taxon>Stramenopiles</taxon>
        <taxon>Ochrophyta</taxon>
        <taxon>Bolidophyceae</taxon>
        <taxon>Parmales</taxon>
        <taxon>Triparmaceae</taxon>
        <taxon>Tetraparma</taxon>
    </lineage>
</organism>
<comment type="catalytic activity">
    <reaction evidence="1 5">
        <text>[protein]-peptidylproline (omega=180) = [protein]-peptidylproline (omega=0)</text>
        <dbReference type="Rhea" id="RHEA:16237"/>
        <dbReference type="Rhea" id="RHEA-COMP:10747"/>
        <dbReference type="Rhea" id="RHEA-COMP:10748"/>
        <dbReference type="ChEBI" id="CHEBI:83833"/>
        <dbReference type="ChEBI" id="CHEBI:83834"/>
        <dbReference type="EC" id="5.2.1.8"/>
    </reaction>
</comment>
<dbReference type="InterPro" id="IPR046357">
    <property type="entry name" value="PPIase_dom_sf"/>
</dbReference>
<protein>
    <recommendedName>
        <fullName evidence="2 5">peptidylprolyl isomerase</fullName>
        <ecNumber evidence="2 5">5.2.1.8</ecNumber>
    </recommendedName>
</protein>
<evidence type="ECO:0000256" key="3">
    <source>
        <dbReference type="ARBA" id="ARBA00023110"/>
    </source>
</evidence>
<comment type="caution">
    <text evidence="7">The sequence shown here is derived from an EMBL/GenBank/DDBJ whole genome shotgun (WGS) entry which is preliminary data.</text>
</comment>
<dbReference type="EMBL" id="BRYB01000839">
    <property type="protein sequence ID" value="GMI38676.1"/>
    <property type="molecule type" value="Genomic_DNA"/>
</dbReference>